<dbReference type="Proteomes" id="UP000748531">
    <property type="component" value="Unassembled WGS sequence"/>
</dbReference>
<evidence type="ECO:0000256" key="5">
    <source>
        <dbReference type="ARBA" id="ARBA00023242"/>
    </source>
</evidence>
<dbReference type="EMBL" id="LUCH01018510">
    <property type="protein sequence ID" value="KAF5394449.1"/>
    <property type="molecule type" value="Genomic_DNA"/>
</dbReference>
<keyword evidence="10" id="KW-1185">Reference proteome</keyword>
<evidence type="ECO:0000256" key="4">
    <source>
        <dbReference type="ARBA" id="ARBA00023163"/>
    </source>
</evidence>
<sequence>MGSSLNVLAAHQRFKKGDVVKTQNGVRKKFNGKQWRRLCSRDGCSKESQRRGFCSRHLSMKGKEIRAMGYVAAVAALTSSESHYPRATSSTPIPVAKLQRTSCMLKPTSELTTQCGPIMAAPLTASNCAVYPSRSLVHLANITMNPVSQNRSLIGQGPSESADSHCLRKTTSESLPTVPTPLALLPVLLDSSTSKDVRPYSTDGAVGDGSGSEDLGSDSPDKSNKKDLPSSGQSTSDPVFHRSGSETVPESFGWNAASGLVGHTHINVVSASVTPDLQLSRDVPVHEDVNDVFPPEAERDADDANTASLSQHSAVSYLPALTLGCDQTGACIDESSDCFSVGIAPSDQHVRRPMNAFIIFSMRHRGEVLRLYPTMDNRVASQILGEWWYKLGAADRAPYQKLARE</sequence>
<keyword evidence="5 6" id="KW-0539">Nucleus</keyword>
<dbReference type="PANTHER" id="PTHR13059:SF13">
    <property type="entry name" value="PROTEIN CAPICUA HOMOLOG"/>
    <property type="match status" value="1"/>
</dbReference>
<dbReference type="OrthoDB" id="2377365at2759"/>
<feature type="non-terminal residue" evidence="9">
    <location>
        <position position="1"/>
    </location>
</feature>
<feature type="compositionally biased region" description="Basic and acidic residues" evidence="7">
    <location>
        <begin position="219"/>
        <end position="228"/>
    </location>
</feature>
<protein>
    <recommendedName>
        <fullName evidence="8">HMG box domain-containing protein</fullName>
    </recommendedName>
</protein>
<evidence type="ECO:0000256" key="2">
    <source>
        <dbReference type="ARBA" id="ARBA00023015"/>
    </source>
</evidence>
<dbReference type="SUPFAM" id="SSF47095">
    <property type="entry name" value="HMG-box"/>
    <property type="match status" value="1"/>
</dbReference>
<evidence type="ECO:0000256" key="6">
    <source>
        <dbReference type="PROSITE-ProRule" id="PRU00267"/>
    </source>
</evidence>
<evidence type="ECO:0000259" key="8">
    <source>
        <dbReference type="PROSITE" id="PS50118"/>
    </source>
</evidence>
<dbReference type="Gene3D" id="1.10.30.10">
    <property type="entry name" value="High mobility group box domain"/>
    <property type="match status" value="1"/>
</dbReference>
<feature type="region of interest" description="Disordered" evidence="7">
    <location>
        <begin position="150"/>
        <end position="175"/>
    </location>
</feature>
<keyword evidence="2" id="KW-0805">Transcription regulation</keyword>
<dbReference type="AlphaFoldDB" id="A0A8J4WCL7"/>
<organism evidence="9 10">
    <name type="scientific">Paragonimus heterotremus</name>
    <dbReference type="NCBI Taxonomy" id="100268"/>
    <lineage>
        <taxon>Eukaryota</taxon>
        <taxon>Metazoa</taxon>
        <taxon>Spiralia</taxon>
        <taxon>Lophotrochozoa</taxon>
        <taxon>Platyhelminthes</taxon>
        <taxon>Trematoda</taxon>
        <taxon>Digenea</taxon>
        <taxon>Plagiorchiida</taxon>
        <taxon>Troglotremata</taxon>
        <taxon>Troglotrematidae</taxon>
        <taxon>Paragonimus</taxon>
    </lineage>
</organism>
<keyword evidence="1" id="KW-0597">Phosphoprotein</keyword>
<reference evidence="9" key="1">
    <citation type="submission" date="2019-05" db="EMBL/GenBank/DDBJ databases">
        <title>Annotation for the trematode Paragonimus heterotremus.</title>
        <authorList>
            <person name="Choi Y.-J."/>
        </authorList>
    </citation>
    <scope>NUCLEOTIDE SEQUENCE</scope>
    <source>
        <strain evidence="9">LC</strain>
    </source>
</reference>
<dbReference type="InterPro" id="IPR009071">
    <property type="entry name" value="HMG_box_dom"/>
</dbReference>
<evidence type="ECO:0000256" key="3">
    <source>
        <dbReference type="ARBA" id="ARBA00023125"/>
    </source>
</evidence>
<dbReference type="GO" id="GO:0000981">
    <property type="term" value="F:DNA-binding transcription factor activity, RNA polymerase II-specific"/>
    <property type="evidence" value="ECO:0007669"/>
    <property type="project" value="TreeGrafter"/>
</dbReference>
<dbReference type="PROSITE" id="PS50118">
    <property type="entry name" value="HMG_BOX_2"/>
    <property type="match status" value="1"/>
</dbReference>
<feature type="region of interest" description="Disordered" evidence="7">
    <location>
        <begin position="193"/>
        <end position="247"/>
    </location>
</feature>
<dbReference type="InterPro" id="IPR052412">
    <property type="entry name" value="CC-Dev_Transcription_Reg"/>
</dbReference>
<dbReference type="PANTHER" id="PTHR13059">
    <property type="entry name" value="HMG-BOX TRANSCRIPTION FACTOR BBX"/>
    <property type="match status" value="1"/>
</dbReference>
<gene>
    <name evidence="9" type="ORF">PHET_11503</name>
</gene>
<evidence type="ECO:0000313" key="10">
    <source>
        <dbReference type="Proteomes" id="UP000748531"/>
    </source>
</evidence>
<feature type="DNA-binding region" description="HMG box" evidence="6">
    <location>
        <begin position="350"/>
        <end position="405"/>
    </location>
</feature>
<feature type="domain" description="HMG box" evidence="8">
    <location>
        <begin position="350"/>
        <end position="405"/>
    </location>
</feature>
<evidence type="ECO:0000256" key="7">
    <source>
        <dbReference type="SAM" id="MobiDB-lite"/>
    </source>
</evidence>
<dbReference type="GO" id="GO:0005634">
    <property type="term" value="C:nucleus"/>
    <property type="evidence" value="ECO:0007669"/>
    <property type="project" value="UniProtKB-UniRule"/>
</dbReference>
<evidence type="ECO:0000313" key="9">
    <source>
        <dbReference type="EMBL" id="KAF5394449.1"/>
    </source>
</evidence>
<proteinExistence type="predicted"/>
<feature type="compositionally biased region" description="Polar residues" evidence="7">
    <location>
        <begin position="150"/>
        <end position="161"/>
    </location>
</feature>
<dbReference type="InterPro" id="IPR036910">
    <property type="entry name" value="HMG_box_dom_sf"/>
</dbReference>
<accession>A0A8J4WCL7</accession>
<evidence type="ECO:0000256" key="1">
    <source>
        <dbReference type="ARBA" id="ARBA00022553"/>
    </source>
</evidence>
<keyword evidence="3 6" id="KW-0238">DNA-binding</keyword>
<comment type="caution">
    <text evidence="9">The sequence shown here is derived from an EMBL/GenBank/DDBJ whole genome shotgun (WGS) entry which is preliminary data.</text>
</comment>
<dbReference type="GO" id="GO:0000977">
    <property type="term" value="F:RNA polymerase II transcription regulatory region sequence-specific DNA binding"/>
    <property type="evidence" value="ECO:0007669"/>
    <property type="project" value="TreeGrafter"/>
</dbReference>
<dbReference type="SMART" id="SM00398">
    <property type="entry name" value="HMG"/>
    <property type="match status" value="1"/>
</dbReference>
<dbReference type="Pfam" id="PF00505">
    <property type="entry name" value="HMG_box"/>
    <property type="match status" value="1"/>
</dbReference>
<name>A0A8J4WCL7_9TREM</name>
<keyword evidence="4" id="KW-0804">Transcription</keyword>